<dbReference type="GO" id="GO:0019543">
    <property type="term" value="P:propionate catabolic process"/>
    <property type="evidence" value="ECO:0007669"/>
    <property type="project" value="TreeGrafter"/>
</dbReference>
<dbReference type="GO" id="GO:0005525">
    <property type="term" value="F:GTP binding"/>
    <property type="evidence" value="ECO:0007669"/>
    <property type="project" value="UniProtKB-UniRule"/>
</dbReference>
<comment type="function">
    <text evidence="8">Catalyzes the conversion of oxaloacetate (OAA) to phosphoenolpyruvate (PEP), the rate-limiting step in the metabolic pathway that produces glucose from lactate and other precursors derived from the citric acid cycle.</text>
</comment>
<dbReference type="GO" id="GO:0042594">
    <property type="term" value="P:response to starvation"/>
    <property type="evidence" value="ECO:0007669"/>
    <property type="project" value="TreeGrafter"/>
</dbReference>
<evidence type="ECO:0000256" key="6">
    <source>
        <dbReference type="ARBA" id="ARBA00023211"/>
    </source>
</evidence>
<feature type="binding site" evidence="8">
    <location>
        <position position="236"/>
    </location>
    <ligand>
        <name>Mn(2+)</name>
        <dbReference type="ChEBI" id="CHEBI:29035"/>
    </ligand>
</feature>
<feature type="binding site" evidence="8">
    <location>
        <position position="277"/>
    </location>
    <ligand>
        <name>substrate</name>
    </ligand>
</feature>
<sequence length="629" mass="71631">MDQETIHILKNRLNQENYQKLMRIHNPKLHQFIASYLDLCNPVKVFVCTDSAKDIQYMREAAVTNREEAELAIRGHTVHFDGYYDQARDKEKTRLLVPRGVSLGPVINAMDRGEGIKEIRAILKNIMDGRELYVKFFCLGPTNSEFTILCVQLTDSSYVAHSEDLLYRQGYGEFLRLGNYERFFKIVHSQGELTEAGLGLCVSKNIEKRRIYIDLQDETIYSANTQYGGNTIGLKKLAMRLAINRASKEGWLVEHMLIMGVYGPRGRVSYFTGAFPSMCGKTSTAMVEGETIVGDDIAYLRKIGGKCRAVNVEKGVFGIIEGINSTDDPLQWKALHKQGEIIFSNVLVTEDRSVYWTGKDGEVPKKGINYSGEWFLGKQNREGKEISPSHRNARFTFDLKILDNVDPKLHDPEGVIVSGIIYGGRNCDTSVPVEEAFDWVHGVIAKGAALESETTAATLEKEGVRVFNPMSNMDFLSISIGRYIENNLNFGVGLDEPPRIFCVNYFLKDSDGAFVNHKSDKRVWLKWMELRVRGDVDAIITPTGLIPKYQDLKRLFKETLNKGYPEQDYIKQFTMRVPENLAKIDRLIEIYNVRVLDTPQIVFKILEEQRERLKNARAKYGDYVSPDKF</sequence>
<gene>
    <name evidence="8" type="primary">pckG</name>
    <name evidence="11" type="ORF">E3J59_06950</name>
</gene>
<dbReference type="SUPFAM" id="SSF53795">
    <property type="entry name" value="PEP carboxykinase-like"/>
    <property type="match status" value="1"/>
</dbReference>
<keyword evidence="3 8" id="KW-0547">Nucleotide-binding</keyword>
<comment type="pathway">
    <text evidence="8">Carbohydrate biosynthesis; gluconeogenesis.</text>
</comment>
<keyword evidence="8" id="KW-0312">Gluconeogenesis</keyword>
<dbReference type="GO" id="GO:0071333">
    <property type="term" value="P:cellular response to glucose stimulus"/>
    <property type="evidence" value="ECO:0007669"/>
    <property type="project" value="TreeGrafter"/>
</dbReference>
<dbReference type="InterPro" id="IPR013035">
    <property type="entry name" value="PEP_carboxykinase_C"/>
</dbReference>
<keyword evidence="5 8" id="KW-0342">GTP-binding</keyword>
<feature type="domain" description="Phosphoenolpyruvate carboxykinase C-terminal P-loop" evidence="9">
    <location>
        <begin position="251"/>
        <end position="612"/>
    </location>
</feature>
<dbReference type="InterPro" id="IPR008209">
    <property type="entry name" value="PEP_carboxykinase_GTP"/>
</dbReference>
<keyword evidence="2 8" id="KW-0479">Metal-binding</keyword>
<evidence type="ECO:0000256" key="7">
    <source>
        <dbReference type="ARBA" id="ARBA00023239"/>
    </source>
</evidence>
<dbReference type="Pfam" id="PF00821">
    <property type="entry name" value="PEPCK_GTP"/>
    <property type="match status" value="1"/>
</dbReference>
<evidence type="ECO:0000259" key="10">
    <source>
        <dbReference type="Pfam" id="PF17297"/>
    </source>
</evidence>
<comment type="similarity">
    <text evidence="1 8">Belongs to the phosphoenolpyruvate carboxykinase [GTP] family.</text>
</comment>
<dbReference type="NCBIfam" id="NF003253">
    <property type="entry name" value="PRK04210.1"/>
    <property type="match status" value="1"/>
</dbReference>
<dbReference type="SUPFAM" id="SSF68923">
    <property type="entry name" value="PEP carboxykinase N-terminal domain"/>
    <property type="match status" value="1"/>
</dbReference>
<dbReference type="PANTHER" id="PTHR11561">
    <property type="entry name" value="PHOSPHOENOLPYRUVATE CARBOXYKINASE"/>
    <property type="match status" value="1"/>
</dbReference>
<keyword evidence="11" id="KW-0418">Kinase</keyword>
<evidence type="ECO:0000256" key="3">
    <source>
        <dbReference type="ARBA" id="ARBA00022741"/>
    </source>
</evidence>
<dbReference type="GO" id="GO:0006107">
    <property type="term" value="P:oxaloacetate metabolic process"/>
    <property type="evidence" value="ECO:0007669"/>
    <property type="project" value="TreeGrafter"/>
</dbReference>
<dbReference type="Pfam" id="PF17297">
    <property type="entry name" value="PEPCK_N"/>
    <property type="match status" value="1"/>
</dbReference>
<dbReference type="GO" id="GO:0005829">
    <property type="term" value="C:cytosol"/>
    <property type="evidence" value="ECO:0007669"/>
    <property type="project" value="TreeGrafter"/>
</dbReference>
<evidence type="ECO:0000256" key="5">
    <source>
        <dbReference type="ARBA" id="ARBA00023134"/>
    </source>
</evidence>
<keyword evidence="8" id="KW-0963">Cytoplasm</keyword>
<evidence type="ECO:0000313" key="11">
    <source>
        <dbReference type="EMBL" id="TET43095.1"/>
    </source>
</evidence>
<dbReference type="GO" id="GO:0030145">
    <property type="term" value="F:manganese ion binding"/>
    <property type="evidence" value="ECO:0007669"/>
    <property type="project" value="UniProtKB-UniRule"/>
</dbReference>
<comment type="subcellular location">
    <subcellularLocation>
        <location evidence="8">Cytoplasm</location>
    </subcellularLocation>
</comment>
<name>A0A523UKN2_UNCAE</name>
<feature type="binding site" evidence="8">
    <location>
        <position position="88"/>
    </location>
    <ligand>
        <name>substrate</name>
    </ligand>
</feature>
<comment type="caution">
    <text evidence="8">Lacks conserved residue(s) required for the propagation of feature annotation.</text>
</comment>
<dbReference type="AlphaFoldDB" id="A0A523UKN2"/>
<comment type="caution">
    <text evidence="11">The sequence shown here is derived from an EMBL/GenBank/DDBJ whole genome shotgun (WGS) entry which is preliminary data.</text>
</comment>
<feature type="binding site" evidence="8">
    <location>
        <position position="394"/>
    </location>
    <ligand>
        <name>GTP</name>
        <dbReference type="ChEBI" id="CHEBI:37565"/>
    </ligand>
</feature>
<dbReference type="EC" id="4.1.1.32" evidence="8"/>
<dbReference type="PANTHER" id="PTHR11561:SF0">
    <property type="entry name" value="PHOSPHOENOLPYRUVATE CARBOXYKINASE [GTP]-RELATED"/>
    <property type="match status" value="1"/>
</dbReference>
<dbReference type="PROSITE" id="PS00505">
    <property type="entry name" value="PEPCK_GTP"/>
    <property type="match status" value="1"/>
</dbReference>
<dbReference type="GO" id="GO:0006094">
    <property type="term" value="P:gluconeogenesis"/>
    <property type="evidence" value="ECO:0007669"/>
    <property type="project" value="UniProtKB-UniRule"/>
</dbReference>
<evidence type="ECO:0000256" key="1">
    <source>
        <dbReference type="ARBA" id="ARBA00005796"/>
    </source>
</evidence>
<dbReference type="GO" id="GO:0033993">
    <property type="term" value="P:response to lipid"/>
    <property type="evidence" value="ECO:0007669"/>
    <property type="project" value="TreeGrafter"/>
</dbReference>
<dbReference type="Proteomes" id="UP000320679">
    <property type="component" value="Unassembled WGS sequence"/>
</dbReference>
<dbReference type="InterPro" id="IPR035078">
    <property type="entry name" value="PEP_carboxykinase_GTP_N"/>
</dbReference>
<dbReference type="InterPro" id="IPR008210">
    <property type="entry name" value="PEP_carboxykinase_N"/>
</dbReference>
<feature type="binding site" evidence="8">
    <location>
        <begin position="278"/>
        <end position="283"/>
    </location>
    <ligand>
        <name>GTP</name>
        <dbReference type="ChEBI" id="CHEBI:37565"/>
    </ligand>
</feature>
<feature type="binding site" evidence="8">
    <location>
        <position position="425"/>
    </location>
    <ligand>
        <name>GTP</name>
        <dbReference type="ChEBI" id="CHEBI:37565"/>
    </ligand>
</feature>
<evidence type="ECO:0000259" key="9">
    <source>
        <dbReference type="Pfam" id="PF00821"/>
    </source>
</evidence>
<feature type="binding site" evidence="8">
    <location>
        <position position="296"/>
    </location>
    <ligand>
        <name>Mn(2+)</name>
        <dbReference type="ChEBI" id="CHEBI:29035"/>
    </ligand>
</feature>
<feature type="binding site" evidence="8">
    <location>
        <begin position="227"/>
        <end position="229"/>
    </location>
    <ligand>
        <name>substrate</name>
    </ligand>
</feature>
<feature type="domain" description="Phosphoenolpyruvate carboxykinase GTP-utilising N-terminal" evidence="10">
    <location>
        <begin position="31"/>
        <end position="246"/>
    </location>
</feature>
<evidence type="ECO:0000256" key="8">
    <source>
        <dbReference type="HAMAP-Rule" id="MF_00452"/>
    </source>
</evidence>
<evidence type="ECO:0000256" key="2">
    <source>
        <dbReference type="ARBA" id="ARBA00022723"/>
    </source>
</evidence>
<dbReference type="GO" id="GO:0016301">
    <property type="term" value="F:kinase activity"/>
    <property type="evidence" value="ECO:0007669"/>
    <property type="project" value="UniProtKB-KW"/>
</dbReference>
<dbReference type="GO" id="GO:0046327">
    <property type="term" value="P:glycerol biosynthetic process from pyruvate"/>
    <property type="evidence" value="ECO:0007669"/>
    <property type="project" value="TreeGrafter"/>
</dbReference>
<dbReference type="InterPro" id="IPR018091">
    <property type="entry name" value="PEP_carboxykin_GTP_CS"/>
</dbReference>
<keyword evidence="7 8" id="KW-0456">Lyase</keyword>
<keyword evidence="6 8" id="KW-0464">Manganese</keyword>
<evidence type="ECO:0000313" key="12">
    <source>
        <dbReference type="Proteomes" id="UP000320679"/>
    </source>
</evidence>
<feature type="binding site" evidence="8">
    <location>
        <position position="255"/>
    </location>
    <ligand>
        <name>Mn(2+)</name>
        <dbReference type="ChEBI" id="CHEBI:29035"/>
    </ligand>
</feature>
<dbReference type="Gene3D" id="3.90.228.20">
    <property type="match status" value="2"/>
</dbReference>
<comment type="catalytic activity">
    <reaction evidence="8">
        <text>oxaloacetate + GTP = phosphoenolpyruvate + GDP + CO2</text>
        <dbReference type="Rhea" id="RHEA:10388"/>
        <dbReference type="ChEBI" id="CHEBI:16452"/>
        <dbReference type="ChEBI" id="CHEBI:16526"/>
        <dbReference type="ChEBI" id="CHEBI:37565"/>
        <dbReference type="ChEBI" id="CHEBI:58189"/>
        <dbReference type="ChEBI" id="CHEBI:58702"/>
        <dbReference type="EC" id="4.1.1.32"/>
    </reaction>
</comment>
<evidence type="ECO:0000256" key="4">
    <source>
        <dbReference type="ARBA" id="ARBA00022793"/>
    </source>
</evidence>
<dbReference type="GO" id="GO:0004613">
    <property type="term" value="F:phosphoenolpyruvate carboxykinase (GTP) activity"/>
    <property type="evidence" value="ECO:0007669"/>
    <property type="project" value="UniProtKB-UniRule"/>
</dbReference>
<dbReference type="PIRSF" id="PIRSF001348">
    <property type="entry name" value="PEP_carboxykinase_GTP"/>
    <property type="match status" value="1"/>
</dbReference>
<dbReference type="Gene3D" id="3.40.449.10">
    <property type="entry name" value="Phosphoenolpyruvate Carboxykinase, domain 1"/>
    <property type="match status" value="1"/>
</dbReference>
<dbReference type="Gene3D" id="2.170.8.10">
    <property type="entry name" value="Phosphoenolpyruvate Carboxykinase, domain 2"/>
    <property type="match status" value="1"/>
</dbReference>
<keyword evidence="4 8" id="KW-0210">Decarboxylase</keyword>
<dbReference type="UniPathway" id="UPA00138"/>
<reference evidence="11 12" key="1">
    <citation type="submission" date="2019-03" db="EMBL/GenBank/DDBJ databases">
        <title>Metabolic potential of uncultured bacteria and archaea associated with petroleum seepage in deep-sea sediments.</title>
        <authorList>
            <person name="Dong X."/>
            <person name="Hubert C."/>
        </authorList>
    </citation>
    <scope>NUCLEOTIDE SEQUENCE [LARGE SCALE GENOMIC DNA]</scope>
    <source>
        <strain evidence="11">E29_bin78</strain>
    </source>
</reference>
<protein>
    <recommendedName>
        <fullName evidence="8">Phosphoenolpyruvate carboxykinase [GTP]</fullName>
        <shortName evidence="8">PEP carboxykinase</shortName>
        <shortName evidence="8">PEPCK</shortName>
        <ecNumber evidence="8">4.1.1.32</ecNumber>
    </recommendedName>
    <alternativeName>
        <fullName evidence="8">GTP-dependent phosphoenolpyruvate carboxykinase</fullName>
        <shortName evidence="8">GTP-PEPCK</shortName>
    </alternativeName>
</protein>
<comment type="subunit">
    <text evidence="8">Monomer.</text>
</comment>
<dbReference type="EMBL" id="SOJK01000291">
    <property type="protein sequence ID" value="TET43095.1"/>
    <property type="molecule type" value="Genomic_DNA"/>
</dbReference>
<keyword evidence="11" id="KW-0808">Transferase</keyword>
<keyword evidence="11" id="KW-0670">Pyruvate</keyword>
<comment type="cofactor">
    <cofactor evidence="8">
        <name>Mn(2+)</name>
        <dbReference type="ChEBI" id="CHEBI:29035"/>
    </cofactor>
    <text evidence="8">Binds 1 Mn(2+) ion per subunit.</text>
</comment>
<dbReference type="InterPro" id="IPR035077">
    <property type="entry name" value="PEP_carboxykinase_GTP_C"/>
</dbReference>
<dbReference type="HAMAP" id="MF_00452">
    <property type="entry name" value="PEPCK_GTP"/>
    <property type="match status" value="1"/>
</dbReference>
<feature type="binding site" evidence="8">
    <location>
        <begin position="392"/>
        <end position="394"/>
    </location>
    <ligand>
        <name>substrate</name>
    </ligand>
</feature>
<organism evidence="11 12">
    <name type="scientific">Aerophobetes bacterium</name>
    <dbReference type="NCBI Taxonomy" id="2030807"/>
    <lineage>
        <taxon>Bacteria</taxon>
        <taxon>Candidatus Aerophobota</taxon>
    </lineage>
</organism>
<accession>A0A523UKN2</accession>
<feature type="active site" evidence="8">
    <location>
        <position position="279"/>
    </location>
</feature>
<proteinExistence type="inferred from homology"/>